<comment type="caution">
    <text evidence="1">The sequence shown here is derived from an EMBL/GenBank/DDBJ whole genome shotgun (WGS) entry which is preliminary data.</text>
</comment>
<keyword evidence="2" id="KW-1185">Reference proteome</keyword>
<evidence type="ECO:0000313" key="2">
    <source>
        <dbReference type="Proteomes" id="UP000265520"/>
    </source>
</evidence>
<sequence length="40" mass="4903">MKIVKRLMKNNLCLRGREESKQILNKLNQNLKEWIHKLIQ</sequence>
<organism evidence="1 2">
    <name type="scientific">Trifolium medium</name>
    <dbReference type="NCBI Taxonomy" id="97028"/>
    <lineage>
        <taxon>Eukaryota</taxon>
        <taxon>Viridiplantae</taxon>
        <taxon>Streptophyta</taxon>
        <taxon>Embryophyta</taxon>
        <taxon>Tracheophyta</taxon>
        <taxon>Spermatophyta</taxon>
        <taxon>Magnoliopsida</taxon>
        <taxon>eudicotyledons</taxon>
        <taxon>Gunneridae</taxon>
        <taxon>Pentapetalae</taxon>
        <taxon>rosids</taxon>
        <taxon>fabids</taxon>
        <taxon>Fabales</taxon>
        <taxon>Fabaceae</taxon>
        <taxon>Papilionoideae</taxon>
        <taxon>50 kb inversion clade</taxon>
        <taxon>NPAAA clade</taxon>
        <taxon>Hologalegina</taxon>
        <taxon>IRL clade</taxon>
        <taxon>Trifolieae</taxon>
        <taxon>Trifolium</taxon>
    </lineage>
</organism>
<name>A0A392VJS5_9FABA</name>
<accession>A0A392VJS5</accession>
<dbReference type="AlphaFoldDB" id="A0A392VJS5"/>
<dbReference type="Proteomes" id="UP000265520">
    <property type="component" value="Unassembled WGS sequence"/>
</dbReference>
<dbReference type="EMBL" id="LXQA011198956">
    <property type="protein sequence ID" value="MCI88658.1"/>
    <property type="molecule type" value="Genomic_DNA"/>
</dbReference>
<feature type="non-terminal residue" evidence="1">
    <location>
        <position position="40"/>
    </location>
</feature>
<evidence type="ECO:0000313" key="1">
    <source>
        <dbReference type="EMBL" id="MCI88658.1"/>
    </source>
</evidence>
<proteinExistence type="predicted"/>
<reference evidence="1 2" key="1">
    <citation type="journal article" date="2018" name="Front. Plant Sci.">
        <title>Red Clover (Trifolium pratense) and Zigzag Clover (T. medium) - A Picture of Genomic Similarities and Differences.</title>
        <authorList>
            <person name="Dluhosova J."/>
            <person name="Istvanek J."/>
            <person name="Nedelnik J."/>
            <person name="Repkova J."/>
        </authorList>
    </citation>
    <scope>NUCLEOTIDE SEQUENCE [LARGE SCALE GENOMIC DNA]</scope>
    <source>
        <strain evidence="2">cv. 10/8</strain>
        <tissue evidence="1">Leaf</tissue>
    </source>
</reference>
<protein>
    <submittedName>
        <fullName evidence="1">Uncharacterized protein</fullName>
    </submittedName>
</protein>